<feature type="region of interest" description="Disordered" evidence="7">
    <location>
        <begin position="256"/>
        <end position="295"/>
    </location>
</feature>
<evidence type="ECO:0000256" key="6">
    <source>
        <dbReference type="SAM" id="Coils"/>
    </source>
</evidence>
<dbReference type="EMBL" id="HBGD01001193">
    <property type="protein sequence ID" value="CAD9077719.1"/>
    <property type="molecule type" value="Transcribed_RNA"/>
</dbReference>
<evidence type="ECO:0000256" key="5">
    <source>
        <dbReference type="ARBA" id="ARBA00023136"/>
    </source>
</evidence>
<dbReference type="InterPro" id="IPR045863">
    <property type="entry name" value="CorA_TM1_TM2"/>
</dbReference>
<keyword evidence="6" id="KW-0175">Coiled coil</keyword>
<feature type="region of interest" description="Disordered" evidence="7">
    <location>
        <begin position="1"/>
        <end position="243"/>
    </location>
</feature>
<feature type="compositionally biased region" description="Polar residues" evidence="7">
    <location>
        <begin position="378"/>
        <end position="402"/>
    </location>
</feature>
<feature type="transmembrane region" description="Helical" evidence="8">
    <location>
        <begin position="861"/>
        <end position="882"/>
    </location>
</feature>
<dbReference type="AlphaFoldDB" id="A0A7S1KNI4"/>
<accession>A0A7S1KNI4</accession>
<keyword evidence="4 8" id="KW-1133">Transmembrane helix</keyword>
<evidence type="ECO:0000256" key="1">
    <source>
        <dbReference type="ARBA" id="ARBA00004141"/>
    </source>
</evidence>
<dbReference type="Gene3D" id="3.30.460.20">
    <property type="entry name" value="CorA soluble domain-like"/>
    <property type="match status" value="1"/>
</dbReference>
<dbReference type="Gene3D" id="1.20.58.340">
    <property type="entry name" value="Magnesium transport protein CorA, transmembrane region"/>
    <property type="match status" value="2"/>
</dbReference>
<comment type="similarity">
    <text evidence="2">Belongs to the CorA metal ion transporter (MIT) (TC 1.A.35) family.</text>
</comment>
<feature type="region of interest" description="Disordered" evidence="7">
    <location>
        <begin position="330"/>
        <end position="489"/>
    </location>
</feature>
<evidence type="ECO:0000256" key="4">
    <source>
        <dbReference type="ARBA" id="ARBA00022989"/>
    </source>
</evidence>
<feature type="compositionally biased region" description="Polar residues" evidence="7">
    <location>
        <begin position="272"/>
        <end position="295"/>
    </location>
</feature>
<feature type="compositionally biased region" description="Basic residues" evidence="7">
    <location>
        <begin position="256"/>
        <end position="269"/>
    </location>
</feature>
<feature type="compositionally biased region" description="Polar residues" evidence="7">
    <location>
        <begin position="412"/>
        <end position="421"/>
    </location>
</feature>
<evidence type="ECO:0000313" key="9">
    <source>
        <dbReference type="EMBL" id="CAD9077719.1"/>
    </source>
</evidence>
<dbReference type="SUPFAM" id="SSF143865">
    <property type="entry name" value="CorA soluble domain-like"/>
    <property type="match status" value="1"/>
</dbReference>
<feature type="compositionally biased region" description="Basic and acidic residues" evidence="7">
    <location>
        <begin position="24"/>
        <end position="38"/>
    </location>
</feature>
<feature type="compositionally biased region" description="Basic and acidic residues" evidence="7">
    <location>
        <begin position="74"/>
        <end position="92"/>
    </location>
</feature>
<evidence type="ECO:0000256" key="8">
    <source>
        <dbReference type="SAM" id="Phobius"/>
    </source>
</evidence>
<feature type="compositionally biased region" description="Polar residues" evidence="7">
    <location>
        <begin position="39"/>
        <end position="51"/>
    </location>
</feature>
<feature type="compositionally biased region" description="Polar residues" evidence="7">
    <location>
        <begin position="1"/>
        <end position="10"/>
    </location>
</feature>
<feature type="compositionally biased region" description="Low complexity" evidence="7">
    <location>
        <begin position="477"/>
        <end position="489"/>
    </location>
</feature>
<dbReference type="GO" id="GO:0010961">
    <property type="term" value="P:intracellular magnesium ion homeostasis"/>
    <property type="evidence" value="ECO:0007669"/>
    <property type="project" value="TreeGrafter"/>
</dbReference>
<keyword evidence="5 8" id="KW-0472">Membrane</keyword>
<dbReference type="Pfam" id="PF01544">
    <property type="entry name" value="CorA"/>
    <property type="match status" value="2"/>
</dbReference>
<dbReference type="InterPro" id="IPR002523">
    <property type="entry name" value="MgTranspt_CorA/ZnTranspt_ZntB"/>
</dbReference>
<dbReference type="GO" id="GO:0015095">
    <property type="term" value="F:magnesium ion transmembrane transporter activity"/>
    <property type="evidence" value="ECO:0007669"/>
    <property type="project" value="TreeGrafter"/>
</dbReference>
<dbReference type="PANTHER" id="PTHR21535:SF51">
    <property type="entry name" value="MANGANESE RESISTANCE PROTEIN MNR2"/>
    <property type="match status" value="1"/>
</dbReference>
<feature type="transmembrane region" description="Helical" evidence="8">
    <location>
        <begin position="820"/>
        <end position="841"/>
    </location>
</feature>
<name>A0A7S1KNI4_9EUKA</name>
<feature type="region of interest" description="Disordered" evidence="7">
    <location>
        <begin position="643"/>
        <end position="668"/>
    </location>
</feature>
<evidence type="ECO:0000256" key="3">
    <source>
        <dbReference type="ARBA" id="ARBA00022692"/>
    </source>
</evidence>
<feature type="compositionally biased region" description="Low complexity" evidence="7">
    <location>
        <begin position="347"/>
        <end position="368"/>
    </location>
</feature>
<gene>
    <name evidence="9" type="ORF">PCOS0759_LOCUS951</name>
</gene>
<dbReference type="SUPFAM" id="SSF144083">
    <property type="entry name" value="Magnesium transport protein CorA, transmembrane region"/>
    <property type="match status" value="1"/>
</dbReference>
<dbReference type="InterPro" id="IPR045861">
    <property type="entry name" value="CorA_cytoplasmic_dom"/>
</dbReference>
<organism evidence="9">
    <name type="scientific">Percolomonas cosmopolitus</name>
    <dbReference type="NCBI Taxonomy" id="63605"/>
    <lineage>
        <taxon>Eukaryota</taxon>
        <taxon>Discoba</taxon>
        <taxon>Heterolobosea</taxon>
        <taxon>Tetramitia</taxon>
        <taxon>Eutetramitia</taxon>
        <taxon>Percolomonadidae</taxon>
        <taxon>Percolomonas</taxon>
    </lineage>
</organism>
<proteinExistence type="inferred from homology"/>
<feature type="compositionally biased region" description="Basic residues" evidence="7">
    <location>
        <begin position="647"/>
        <end position="659"/>
    </location>
</feature>
<protein>
    <recommendedName>
        <fullName evidence="10">Magnesium transporter</fullName>
    </recommendedName>
</protein>
<evidence type="ECO:0000256" key="2">
    <source>
        <dbReference type="ARBA" id="ARBA00009765"/>
    </source>
</evidence>
<keyword evidence="3 8" id="KW-0812">Transmembrane</keyword>
<feature type="compositionally biased region" description="Polar residues" evidence="7">
    <location>
        <begin position="156"/>
        <end position="180"/>
    </location>
</feature>
<dbReference type="GO" id="GO:0016020">
    <property type="term" value="C:membrane"/>
    <property type="evidence" value="ECO:0007669"/>
    <property type="project" value="UniProtKB-SubCell"/>
</dbReference>
<reference evidence="9" key="1">
    <citation type="submission" date="2021-01" db="EMBL/GenBank/DDBJ databases">
        <authorList>
            <person name="Corre E."/>
            <person name="Pelletier E."/>
            <person name="Niang G."/>
            <person name="Scheremetjew M."/>
            <person name="Finn R."/>
            <person name="Kale V."/>
            <person name="Holt S."/>
            <person name="Cochrane G."/>
            <person name="Meng A."/>
            <person name="Brown T."/>
            <person name="Cohen L."/>
        </authorList>
    </citation>
    <scope>NUCLEOTIDE SEQUENCE</scope>
    <source>
        <strain evidence="9">WS</strain>
    </source>
</reference>
<comment type="subcellular location">
    <subcellularLocation>
        <location evidence="1">Membrane</location>
        <topology evidence="1">Multi-pass membrane protein</topology>
    </subcellularLocation>
</comment>
<evidence type="ECO:0000256" key="7">
    <source>
        <dbReference type="SAM" id="MobiDB-lite"/>
    </source>
</evidence>
<evidence type="ECO:0008006" key="10">
    <source>
        <dbReference type="Google" id="ProtNLM"/>
    </source>
</evidence>
<feature type="compositionally biased region" description="Basic residues" evidence="7">
    <location>
        <begin position="106"/>
        <end position="121"/>
    </location>
</feature>
<sequence>MHSNPSNAPSTPHHPPQHAAAVDHPSEEHPSSHMRSESSPHNASLGASSITPPRRTENLTPNLILETYLEDEPDFGRFHEAMTSGDQHENTDHAPFQEMPPPPPPHGRKKKKKRVRTHHQRTVSASGNDASQKHIVSYQAGAHPSAMIAASPPPTRTSLTGNEPQQTHEPISPQESSTTSPEDEERNLLYPHQIHLRPEDTAPIQQPVEYTKSPLVPSSQQKDMDRDTEDSRNSSISSKKKKSFFQRLLSSRALSQHKKNAQKLVHPRHVLNATNQGQRFSQTDTESLSGEPPQNQVPLRIRVHLKKGEFVTFDNVDDLHDYLQQFAQDQQERETLQNKKRSSLNQAPAESESNSTASSSRAPASSTSLFDTTKNHHTTSIPESTSSKTVGNTSEAVKSTISDKVMKPSKSAMHTSASAGNLLNVEKKSKKKARNIKVDARQHSAADASIPRPGMSNSNSKRNMVGMRRTQSSDNLSSSATDVSSPSSGSSFDVLTFNNDQPPIWIDIQAPDSSDMDVLGDLFALHPLTVEDCLNPAESGDKYEVMQDIQHKSIYLFLVVKNVSDTLNIIIFKNFVITIHLKNIPVLDKVQNRLEVEYQREILLAQANGDKRRNKRLRDESSLISSSSFQNVPTVTGFPVIGAPAAPKHRNKRRKKKVQNKLYSQQSSNGPCFMPSPSHIAYLYFDQIVDHFLSVSRQKLLHVDDEENVIMQLGTDDMDDALLRLNIIRRETRMLRRYLFPKKNIIYDLMNLDRIPFLCSATKIGLRDVYDHLNSAVENLEEEMTELNAIQARYLMKMNAEAAANNNRMVQMAARHDQQLGRLTIITGIFSPLSLLAGIFGMNTWVPGTVTPLSEVELRSYLWFSGVMLIMLCVACAMGTCFRDQLFSFARPHPRFRLRRRNSSYDG</sequence>
<feature type="compositionally biased region" description="Basic and acidic residues" evidence="7">
    <location>
        <begin position="222"/>
        <end position="232"/>
    </location>
</feature>
<feature type="coiled-coil region" evidence="6">
    <location>
        <begin position="763"/>
        <end position="797"/>
    </location>
</feature>
<dbReference type="PANTHER" id="PTHR21535">
    <property type="entry name" value="MAGNESIUM AND COBALT TRANSPORT PROTEIN/MITOCHONDRIAL IMPORT INNER MEMBRANE TRANSLOCASE SUBUNIT TIM8"/>
    <property type="match status" value="1"/>
</dbReference>